<proteinExistence type="predicted"/>
<evidence type="ECO:0000313" key="3">
    <source>
        <dbReference type="EMBL" id="VDN26236.1"/>
    </source>
</evidence>
<name>A0A3P7Q6I6_DIBLA</name>
<reference evidence="3 4" key="1">
    <citation type="submission" date="2018-11" db="EMBL/GenBank/DDBJ databases">
        <authorList>
            <consortium name="Pathogen Informatics"/>
        </authorList>
    </citation>
    <scope>NUCLEOTIDE SEQUENCE [LARGE SCALE GENOMIC DNA]</scope>
</reference>
<keyword evidence="2" id="KW-0732">Signal</keyword>
<evidence type="ECO:0000256" key="1">
    <source>
        <dbReference type="SAM" id="MobiDB-lite"/>
    </source>
</evidence>
<organism evidence="3 4">
    <name type="scientific">Dibothriocephalus latus</name>
    <name type="common">Fish tapeworm</name>
    <name type="synonym">Diphyllobothrium latum</name>
    <dbReference type="NCBI Taxonomy" id="60516"/>
    <lineage>
        <taxon>Eukaryota</taxon>
        <taxon>Metazoa</taxon>
        <taxon>Spiralia</taxon>
        <taxon>Lophotrochozoa</taxon>
        <taxon>Platyhelminthes</taxon>
        <taxon>Cestoda</taxon>
        <taxon>Eucestoda</taxon>
        <taxon>Diphyllobothriidea</taxon>
        <taxon>Diphyllobothriidae</taxon>
        <taxon>Dibothriocephalus</taxon>
    </lineage>
</organism>
<evidence type="ECO:0000313" key="4">
    <source>
        <dbReference type="Proteomes" id="UP000281553"/>
    </source>
</evidence>
<sequence length="66" mass="7063">MSCGFCSHEISVSVIPFLLIVISTIADNNNSTNNIILRLHLVPRTGHPPLPTGRPCRSSLSSGSHP</sequence>
<keyword evidence="4" id="KW-1185">Reference proteome</keyword>
<dbReference type="EMBL" id="UYRU01075764">
    <property type="protein sequence ID" value="VDN26236.1"/>
    <property type="molecule type" value="Genomic_DNA"/>
</dbReference>
<feature type="chain" id="PRO_5018045921" evidence="2">
    <location>
        <begin position="27"/>
        <end position="66"/>
    </location>
</feature>
<dbReference type="AlphaFoldDB" id="A0A3P7Q6I6"/>
<feature type="signal peptide" evidence="2">
    <location>
        <begin position="1"/>
        <end position="26"/>
    </location>
</feature>
<accession>A0A3P7Q6I6</accession>
<evidence type="ECO:0000256" key="2">
    <source>
        <dbReference type="SAM" id="SignalP"/>
    </source>
</evidence>
<protein>
    <submittedName>
        <fullName evidence="3">Uncharacterized protein</fullName>
    </submittedName>
</protein>
<feature type="region of interest" description="Disordered" evidence="1">
    <location>
        <begin position="46"/>
        <end position="66"/>
    </location>
</feature>
<dbReference type="Proteomes" id="UP000281553">
    <property type="component" value="Unassembled WGS sequence"/>
</dbReference>
<gene>
    <name evidence="3" type="ORF">DILT_LOCUS14766</name>
</gene>